<name>A0A8I5QKS3_HUMAN</name>
<protein>
    <submittedName>
        <fullName evidence="7">Small nuclear RNA activating complex polypeptide 4</fullName>
    </submittedName>
</protein>
<feature type="compositionally biased region" description="Acidic residues" evidence="6">
    <location>
        <begin position="37"/>
        <end position="53"/>
    </location>
</feature>
<evidence type="ECO:0000256" key="4">
    <source>
        <dbReference type="ARBA" id="ARBA00023242"/>
    </source>
</evidence>
<feature type="region of interest" description="Disordered" evidence="6">
    <location>
        <begin position="16"/>
        <end position="83"/>
    </location>
</feature>
<evidence type="ECO:0000256" key="6">
    <source>
        <dbReference type="SAM" id="MobiDB-lite"/>
    </source>
</evidence>
<dbReference type="OrthoDB" id="2143914at2759"/>
<organism evidence="7 8">
    <name type="scientific">Homo sapiens</name>
    <name type="common">Human</name>
    <dbReference type="NCBI Taxonomy" id="9606"/>
    <lineage>
        <taxon>Eukaryota</taxon>
        <taxon>Metazoa</taxon>
        <taxon>Chordata</taxon>
        <taxon>Craniata</taxon>
        <taxon>Vertebrata</taxon>
        <taxon>Euteleostomi</taxon>
        <taxon>Mammalia</taxon>
        <taxon>Eutheria</taxon>
        <taxon>Euarchontoglires</taxon>
        <taxon>Primates</taxon>
        <taxon>Haplorrhini</taxon>
        <taxon>Catarrhini</taxon>
        <taxon>Hominidae</taxon>
        <taxon>Homo</taxon>
    </lineage>
</organism>
<reference evidence="7 8" key="1">
    <citation type="journal article" date="2001" name="Nature">
        <title>Initial sequencing and analysis of the human genome.</title>
        <authorList>
            <consortium name="International Human Genome Sequencing Consortium"/>
            <person name="Lander E.S."/>
            <person name="Linton L.M."/>
            <person name="Birren B."/>
            <person name="Nusbaum C."/>
            <person name="Zody M.C."/>
            <person name="Baldwin J."/>
            <person name="Devon K."/>
            <person name="Dewar K."/>
            <person name="Doyle M."/>
            <person name="FitzHugh W."/>
            <person name="Funke R."/>
            <person name="Gage D."/>
            <person name="Harris K."/>
            <person name="Heaford A."/>
            <person name="Howland J."/>
            <person name="Kann L."/>
            <person name="Lehoczky J."/>
            <person name="LeVine R."/>
            <person name="McEwan P."/>
            <person name="McKernan K."/>
            <person name="Meldrim J."/>
            <person name="Mesirov J.P."/>
            <person name="Miranda C."/>
            <person name="Morris W."/>
            <person name="Naylor J."/>
            <person name="Raymond C."/>
            <person name="Rosetti M."/>
            <person name="Santos R."/>
            <person name="Sheridan A."/>
            <person name="Sougnez C."/>
            <person name="Stange-Thomann N."/>
            <person name="Stojanovic N."/>
            <person name="Subramanian A."/>
            <person name="Wyman D."/>
            <person name="Rogers J."/>
            <person name="Sulston J."/>
            <person name="Ainscough R."/>
            <person name="Beck S."/>
            <person name="Bentley D."/>
            <person name="Burton J."/>
            <person name="Clee C."/>
            <person name="Carter N."/>
            <person name="Coulson A."/>
            <person name="Deadman R."/>
            <person name="Deloukas P."/>
            <person name="Dunham A."/>
            <person name="Dunham I."/>
            <person name="Durbin R."/>
            <person name="French L."/>
            <person name="Grafham D."/>
            <person name="Gregory S."/>
            <person name="Hubbard T."/>
            <person name="Humphray S."/>
            <person name="Hunt A."/>
            <person name="Jones M."/>
            <person name="Lloyd C."/>
            <person name="McMurray A."/>
            <person name="Matthews L."/>
            <person name="Mercer S."/>
            <person name="Milne S."/>
            <person name="Mullikin J.C."/>
            <person name="Mungall A."/>
            <person name="Plumb R."/>
            <person name="Ross M."/>
            <person name="Shownkeen R."/>
            <person name="Sims S."/>
            <person name="Waterston R.H."/>
            <person name="Wilson R.K."/>
            <person name="Hillier L.W."/>
            <person name="McPherson J.D."/>
            <person name="Marra M.A."/>
            <person name="Mardis E.R."/>
            <person name="Fulton L.A."/>
            <person name="Chinwalla A.T."/>
            <person name="Pepin K.H."/>
            <person name="Gish W.R."/>
            <person name="Chissoe S.L."/>
            <person name="Wendl M.C."/>
            <person name="Delehaunty K.D."/>
            <person name="Miner T.L."/>
            <person name="Delehaunty A."/>
            <person name="Kramer J.B."/>
            <person name="Cook L.L."/>
            <person name="Fulton R.S."/>
            <person name="Johnson D.L."/>
            <person name="Minx P.J."/>
            <person name="Clifton S.W."/>
            <person name="Hawkins T."/>
            <person name="Branscomb E."/>
            <person name="Predki P."/>
            <person name="Richardson P."/>
            <person name="Wenning S."/>
            <person name="Slezak T."/>
            <person name="Doggett N."/>
            <person name="Cheng J.F."/>
            <person name="Olsen A."/>
            <person name="Lucas S."/>
            <person name="Elkin C."/>
            <person name="Uberbacher E."/>
            <person name="Frazier M."/>
            <person name="Gibbs R.A."/>
            <person name="Muzny D.M."/>
            <person name="Scherer S.E."/>
            <person name="Bouck J.B."/>
            <person name="Sodergren E.J."/>
            <person name="Worley K.C."/>
            <person name="Rives C.M."/>
            <person name="Gorrell J.H."/>
            <person name="Metzker M.L."/>
            <person name="Naylor S.L."/>
            <person name="Kucherlapati R.S."/>
            <person name="Nelson D.L."/>
            <person name="Weinstock G.M."/>
            <person name="Sakaki Y."/>
            <person name="Fujiyama A."/>
            <person name="Hattori M."/>
            <person name="Yada T."/>
            <person name="Toyoda A."/>
            <person name="Itoh T."/>
            <person name="Kawagoe C."/>
            <person name="Watanabe H."/>
            <person name="Totoki Y."/>
            <person name="Taylor T."/>
            <person name="Weissenbach J."/>
            <person name="Heilig R."/>
            <person name="Saurin W."/>
            <person name="Artiguenave F."/>
            <person name="Brottier P."/>
            <person name="Bruls T."/>
            <person name="Pelletier E."/>
            <person name="Robert C."/>
            <person name="Wincker P."/>
            <person name="Smith D.R."/>
            <person name="Doucette-Stamm L."/>
            <person name="Rubenfield M."/>
            <person name="Weinstock K."/>
            <person name="Lee H.M."/>
            <person name="Dubois J."/>
            <person name="Rosenthal A."/>
            <person name="Platzer M."/>
            <person name="Nyakatura G."/>
            <person name="Taudien S."/>
            <person name="Rump A."/>
            <person name="Yang H."/>
            <person name="Yu J."/>
            <person name="Wang J."/>
            <person name="Huang G."/>
            <person name="Gu J."/>
            <person name="Hood L."/>
            <person name="Rowen L."/>
            <person name="Madan A."/>
            <person name="Qin S."/>
            <person name="Davis R.W."/>
            <person name="Federspiel N.A."/>
            <person name="Abola A.P."/>
            <person name="Proctor M.J."/>
            <person name="Myers R.M."/>
            <person name="Schmutz J."/>
            <person name="Dickson M."/>
            <person name="Grimwood J."/>
            <person name="Cox D.R."/>
            <person name="Olson M.V."/>
            <person name="Kaul R."/>
            <person name="Raymond C."/>
            <person name="Shimizu N."/>
            <person name="Kawasaki K."/>
            <person name="Minoshima S."/>
            <person name="Evans G.A."/>
            <person name="Athanasiou M."/>
            <person name="Schultz R."/>
            <person name="Roe B.A."/>
            <person name="Chen F."/>
            <person name="Pan H."/>
            <person name="Ramser J."/>
            <person name="Lehrach H."/>
            <person name="Reinhardt R."/>
            <person name="McCombie W.R."/>
            <person name="de la Bastide M."/>
            <person name="Dedhia N."/>
            <person name="Blocker H."/>
            <person name="Hornischer K."/>
            <person name="Nordsiek G."/>
            <person name="Agarwala R."/>
            <person name="Aravind L."/>
            <person name="Bailey J.A."/>
            <person name="Bateman A."/>
            <person name="Batzoglou S."/>
            <person name="Birney E."/>
            <person name="Bork P."/>
            <person name="Brown D.G."/>
            <person name="Burge C.B."/>
            <person name="Cerutti L."/>
            <person name="Chen H.C."/>
            <person name="Church D."/>
            <person name="Clamp M."/>
            <person name="Copley R.R."/>
            <person name="Doerks T."/>
            <person name="Eddy S.R."/>
            <person name="Eichler E.E."/>
            <person name="Furey T.S."/>
            <person name="Galagan J."/>
            <person name="Gilbert J.G."/>
            <person name="Harmon C."/>
            <person name="Hayashizaki Y."/>
            <person name="Haussler D."/>
            <person name="Hermjakob H."/>
            <person name="Hokamp K."/>
            <person name="Jang W."/>
            <person name="Johnson L.S."/>
            <person name="Jones T.A."/>
            <person name="Kasif S."/>
            <person name="Kaspryzk A."/>
            <person name="Kennedy S."/>
            <person name="Kent W.J."/>
            <person name="Kitts P."/>
            <person name="Koonin E.V."/>
            <person name="Korf I."/>
            <person name="Kulp D."/>
            <person name="Lancet D."/>
            <person name="Lowe T.M."/>
            <person name="McLysaght A."/>
            <person name="Mikkelsen T."/>
            <person name="Moran J.V."/>
            <person name="Mulder N."/>
            <person name="Pollara V.J."/>
            <person name="Ponting C.P."/>
            <person name="Schuler G."/>
            <person name="Schultz J."/>
            <person name="Slater G."/>
            <person name="Smit A.F."/>
            <person name="Stupka E."/>
            <person name="Szustakowski J."/>
            <person name="Thierry-Mieg D."/>
            <person name="Thierry-Mieg J."/>
            <person name="Wagner L."/>
            <person name="Wallis J."/>
            <person name="Wheeler R."/>
            <person name="Williams A."/>
            <person name="Wolf Y.I."/>
            <person name="Wolfe K.H."/>
            <person name="Yang S.P."/>
            <person name="Yeh R.F."/>
            <person name="Collins F."/>
            <person name="Guyer M.S."/>
            <person name="Peterson J."/>
            <person name="Felsenfeld A."/>
            <person name="Wetterstrand K.A."/>
            <person name="Patrinos A."/>
            <person name="Morgan M.J."/>
            <person name="de Jong P."/>
            <person name="Catanese J.J."/>
            <person name="Osoegawa K."/>
            <person name="Shizuya H."/>
            <person name="Choi S."/>
            <person name="Chen Y.J."/>
        </authorList>
    </citation>
    <scope>NUCLEOTIDE SEQUENCE [LARGE SCALE GENOMIC DNA]</scope>
</reference>
<dbReference type="EMBL" id="AL592301">
    <property type="status" value="NOT_ANNOTATED_CDS"/>
    <property type="molecule type" value="Genomic_DNA"/>
</dbReference>
<sequence>MDVDAEREKITQEIKELERILDPGSSGSHVEISESSLESDSEADSLPSEDLDPADPPISEEERWGEASNDEDDPKDKTLPEDPETCLQLNMVYQEVIQEKLAEANLLLAQNREQQEELMRDLAGSKGTKVKDGKSLPPSTYMGHFMKPYFKDKVTGVGPPANEDTREKAAQGIKAFEELLVTKWKNWEKALLRKSVVSDRLQRLLQPKLLKLEYLHQKQSKVSSELERQALEKQGREAEKEIQDINFQKRPCWETGWTATTGRRFPILTRGSLQLAESNSSAWSCV</sequence>
<keyword evidence="8" id="KW-1185">Reference proteome</keyword>
<keyword evidence="9 10" id="KW-1267">Proteomics identification</keyword>
<dbReference type="Ensembl" id="ENST00000689006.1">
    <property type="protein sequence ID" value="ENSP00000509362.1"/>
    <property type="gene ID" value="ENSG00000165684.6"/>
</dbReference>
<feature type="coiled-coil region" evidence="5">
    <location>
        <begin position="221"/>
        <end position="248"/>
    </location>
</feature>
<evidence type="ECO:0000256" key="5">
    <source>
        <dbReference type="SAM" id="Coils"/>
    </source>
</evidence>
<dbReference type="HGNC" id="HGNC:11137">
    <property type="gene designation" value="SNAPC4"/>
</dbReference>
<reference evidence="7 8" key="3">
    <citation type="journal article" date="2004" name="Nature">
        <title>Finishing the euchromatic sequence of the human genome.</title>
        <authorList>
            <consortium name="International Human Genome Sequencing Consortium"/>
        </authorList>
    </citation>
    <scope>NUCLEOTIDE SEQUENCE [LARGE SCALE GENOMIC DNA]</scope>
</reference>
<dbReference type="OpenTargets" id="ENSG00000165684"/>
<dbReference type="Proteomes" id="UP000005640">
    <property type="component" value="Chromosome 9"/>
</dbReference>
<evidence type="ECO:0000256" key="2">
    <source>
        <dbReference type="ARBA" id="ARBA00023125"/>
    </source>
</evidence>
<dbReference type="AlphaFoldDB" id="A0A8I5QKS3"/>
<dbReference type="SMR" id="A0A8I5QKS3"/>
<proteinExistence type="evidence at protein level"/>
<evidence type="ECO:0000313" key="7">
    <source>
        <dbReference type="Ensembl" id="ENSP00000509362.1"/>
    </source>
</evidence>
<evidence type="ECO:0000313" key="8">
    <source>
        <dbReference type="Proteomes" id="UP000005640"/>
    </source>
</evidence>
<evidence type="ECO:0000256" key="3">
    <source>
        <dbReference type="ARBA" id="ARBA00023163"/>
    </source>
</evidence>
<reference evidence="7" key="4">
    <citation type="submission" date="2025-08" db="UniProtKB">
        <authorList>
            <consortium name="Ensembl"/>
        </authorList>
    </citation>
    <scope>IDENTIFICATION</scope>
</reference>
<reference evidence="7" key="5">
    <citation type="submission" date="2025-09" db="UniProtKB">
        <authorList>
            <consortium name="Ensembl"/>
        </authorList>
    </citation>
    <scope>IDENTIFICATION</scope>
</reference>
<dbReference type="Ensembl" id="ENST00000689006.1">
    <property type="protein sequence ID" value="ENSP00000509362.1"/>
    <property type="gene ID" value="ENSG00000165684.7"/>
</dbReference>
<keyword evidence="5" id="KW-0175">Coiled coil</keyword>
<keyword evidence="4" id="KW-0539">Nucleus</keyword>
<dbReference type="InterPro" id="IPR051575">
    <property type="entry name" value="Myb-like_DNA-bd"/>
</dbReference>
<dbReference type="GeneTree" id="ENSGT00940000160404"/>
<accession>A0A8I5QKS3</accession>
<dbReference type="PANTHER" id="PTHR46621:SF1">
    <property type="entry name" value="SNRNA-ACTIVATING PROTEIN COMPLEX SUBUNIT 4"/>
    <property type="match status" value="1"/>
</dbReference>
<evidence type="ECO:0000256" key="1">
    <source>
        <dbReference type="ARBA" id="ARBA00023015"/>
    </source>
</evidence>
<gene>
    <name evidence="7" type="primary">SNAPC4</name>
</gene>
<keyword evidence="2" id="KW-0238">DNA-binding</keyword>
<keyword evidence="3" id="KW-0804">Transcription</keyword>
<evidence type="ECO:0007829" key="9">
    <source>
        <dbReference type="PeptideAtlas" id="A0A8I5QKS3"/>
    </source>
</evidence>
<evidence type="ECO:0007829" key="10">
    <source>
        <dbReference type="ProteomicsDB" id="A0A8I5QKS3"/>
    </source>
</evidence>
<feature type="compositionally biased region" description="Low complexity" evidence="6">
    <location>
        <begin position="24"/>
        <end position="36"/>
    </location>
</feature>
<dbReference type="GO" id="GO:0003677">
    <property type="term" value="F:DNA binding"/>
    <property type="evidence" value="ECO:0007669"/>
    <property type="project" value="UniProtKB-KW"/>
</dbReference>
<dbReference type="PANTHER" id="PTHR46621">
    <property type="entry name" value="SNRNA-ACTIVATING PROTEIN COMPLEX SUBUNIT 4"/>
    <property type="match status" value="1"/>
</dbReference>
<reference evidence="7 8" key="2">
    <citation type="journal article" date="2004" name="Nature">
        <title>DNA sequence and analysis of human chromosome 9.</title>
        <authorList>
            <person name="Humphray S.J."/>
            <person name="Oliver K."/>
            <person name="Hunt A.R."/>
            <person name="Plumb R.W."/>
            <person name="Loveland J.E."/>
            <person name="Howe K.L."/>
            <person name="Andrews T.D."/>
            <person name="Searle S."/>
            <person name="Hunt S.E."/>
            <person name="Scott C.E."/>
            <person name="Jones M.C."/>
            <person name="Ainscough R."/>
            <person name="Almeida J.P."/>
            <person name="Ambrose K.D."/>
            <person name="Ashwell R.I."/>
            <person name="Babbage A.K."/>
            <person name="Babbage S."/>
            <person name="Bagguley C.L."/>
            <person name="Bailey J."/>
            <person name="Banerjee R."/>
            <person name="Barker D.J."/>
            <person name="Barlow K.F."/>
            <person name="Bates K."/>
            <person name="Beasley H."/>
            <person name="Beasley O."/>
            <person name="Bird C.P."/>
            <person name="Bray-Allen S."/>
            <person name="Brown A.J."/>
            <person name="Brown J.Y."/>
            <person name="Burford D."/>
            <person name="Burrill W."/>
            <person name="Burton J."/>
            <person name="Carder C."/>
            <person name="Carter N.P."/>
            <person name="Chapman J.C."/>
            <person name="Chen Y."/>
            <person name="Clarke G."/>
            <person name="Clark S.Y."/>
            <person name="Clee C.M."/>
            <person name="Clegg S."/>
            <person name="Collier R.E."/>
            <person name="Corby N."/>
            <person name="Crosier M."/>
            <person name="Cummings A.T."/>
            <person name="Davies J."/>
            <person name="Dhami P."/>
            <person name="Dunn M."/>
            <person name="Dutta I."/>
            <person name="Dyer L.W."/>
            <person name="Earthrowl M.E."/>
            <person name="Faulkner L."/>
            <person name="Fleming C.J."/>
            <person name="Frankish A."/>
            <person name="Frankland J.A."/>
            <person name="French L."/>
            <person name="Fricker D.G."/>
            <person name="Garner P."/>
            <person name="Garnett J."/>
            <person name="Ghori J."/>
            <person name="Gilbert J.G."/>
            <person name="Glison C."/>
            <person name="Grafham D.V."/>
            <person name="Gribble S."/>
            <person name="Griffiths C."/>
            <person name="Griffiths-Jones S."/>
            <person name="Grocock R."/>
            <person name="Guy J."/>
            <person name="Hall R.E."/>
            <person name="Hammond S."/>
            <person name="Harley J.L."/>
            <person name="Harrison E.S."/>
            <person name="Hart E.A."/>
            <person name="Heath P.D."/>
            <person name="Henderson C.D."/>
            <person name="Hopkins B.L."/>
            <person name="Howard P.J."/>
            <person name="Howden P.J."/>
            <person name="Huckle E."/>
            <person name="Johnson C."/>
            <person name="Johnson D."/>
            <person name="Joy A.A."/>
            <person name="Kay M."/>
            <person name="Keenan S."/>
            <person name="Kershaw J.K."/>
            <person name="Kimberley A.M."/>
            <person name="King A."/>
            <person name="Knights A."/>
            <person name="Laird G.K."/>
            <person name="Langford C."/>
            <person name="Lawlor S."/>
            <person name="Leongamornlert D.A."/>
            <person name="Leversha M."/>
            <person name="Lloyd C."/>
            <person name="Lloyd D.M."/>
            <person name="Lovell J."/>
            <person name="Martin S."/>
            <person name="Mashreghi-Mohammadi M."/>
            <person name="Matthews L."/>
            <person name="McLaren S."/>
            <person name="McLay K.E."/>
            <person name="McMurray A."/>
            <person name="Milne S."/>
            <person name="Nickerson T."/>
            <person name="Nisbett J."/>
            <person name="Nordsiek G."/>
            <person name="Pearce A.V."/>
            <person name="Peck A.I."/>
            <person name="Porter K.M."/>
            <person name="Pandian R."/>
            <person name="Pelan S."/>
            <person name="Phillimore B."/>
            <person name="Povey S."/>
            <person name="Ramsey Y."/>
            <person name="Rand V."/>
            <person name="Scharfe M."/>
            <person name="Sehra H.K."/>
            <person name="Shownkeen R."/>
            <person name="Sims S.K."/>
            <person name="Skuce C.D."/>
            <person name="Smith M."/>
            <person name="Steward C.A."/>
            <person name="Swarbreck D."/>
            <person name="Sycamore N."/>
            <person name="Tester J."/>
            <person name="Thorpe A."/>
            <person name="Tracey A."/>
            <person name="Tromans A."/>
            <person name="Thomas D.W."/>
            <person name="Wall M."/>
            <person name="Wallis J.M."/>
            <person name="West A.P."/>
            <person name="Whitehead S.L."/>
            <person name="Willey D.L."/>
            <person name="Williams S.A."/>
            <person name="Wilming L."/>
            <person name="Wray P.W."/>
            <person name="Young L."/>
            <person name="Ashurst J.L."/>
            <person name="Coulson A."/>
            <person name="Blocker H."/>
            <person name="Durbin R."/>
            <person name="Sulston J.E."/>
            <person name="Hubbard T."/>
            <person name="Jackson M.J."/>
            <person name="Bentley D.R."/>
            <person name="Beck S."/>
            <person name="Rogers J."/>
            <person name="Dunham I."/>
        </authorList>
    </citation>
    <scope>NUCLEOTIDE SEQUENCE [LARGE SCALE GENOMIC DNA]</scope>
</reference>
<keyword evidence="1" id="KW-0805">Transcription regulation</keyword>